<keyword evidence="2" id="KW-1185">Reference proteome</keyword>
<evidence type="ECO:0000313" key="2">
    <source>
        <dbReference type="Proteomes" id="UP000019402"/>
    </source>
</evidence>
<comment type="caution">
    <text evidence="1">The sequence shown here is derived from an EMBL/GenBank/DDBJ whole genome shotgun (WGS) entry which is preliminary data.</text>
</comment>
<proteinExistence type="predicted"/>
<gene>
    <name evidence="1" type="ORF">JCM21142_93365</name>
</gene>
<organism evidence="1 2">
    <name type="scientific">Saccharicrinis fermentans DSM 9555 = JCM 21142</name>
    <dbReference type="NCBI Taxonomy" id="869213"/>
    <lineage>
        <taxon>Bacteria</taxon>
        <taxon>Pseudomonadati</taxon>
        <taxon>Bacteroidota</taxon>
        <taxon>Bacteroidia</taxon>
        <taxon>Marinilabiliales</taxon>
        <taxon>Marinilabiliaceae</taxon>
        <taxon>Saccharicrinis</taxon>
    </lineage>
</organism>
<reference evidence="1 2" key="1">
    <citation type="journal article" date="2014" name="Genome Announc.">
        <title>Draft Genome Sequence of Cytophaga fermentans JCM 21142T, a Facultative Anaerobe Isolated from Marine Mud.</title>
        <authorList>
            <person name="Starns D."/>
            <person name="Oshima K."/>
            <person name="Suda W."/>
            <person name="Iino T."/>
            <person name="Yuki M."/>
            <person name="Inoue J."/>
            <person name="Kitamura K."/>
            <person name="Iida T."/>
            <person name="Darby A."/>
            <person name="Hattori M."/>
            <person name="Ohkuma M."/>
        </authorList>
    </citation>
    <scope>NUCLEOTIDE SEQUENCE [LARGE SCALE GENOMIC DNA]</scope>
    <source>
        <strain evidence="1 2">JCM 21142</strain>
    </source>
</reference>
<evidence type="ECO:0000313" key="1">
    <source>
        <dbReference type="EMBL" id="GAF04652.1"/>
    </source>
</evidence>
<protein>
    <submittedName>
        <fullName evidence="1">Uncharacterized protein</fullName>
    </submittedName>
</protein>
<dbReference type="EMBL" id="BAMD01000051">
    <property type="protein sequence ID" value="GAF04652.1"/>
    <property type="molecule type" value="Genomic_DNA"/>
</dbReference>
<dbReference type="OrthoDB" id="1489065at2"/>
<dbReference type="AlphaFoldDB" id="W7Y8T2"/>
<dbReference type="Proteomes" id="UP000019402">
    <property type="component" value="Unassembled WGS sequence"/>
</dbReference>
<dbReference type="RefSeq" id="WP_027470987.1">
    <property type="nucleotide sequence ID" value="NZ_BAMD01000051.1"/>
</dbReference>
<dbReference type="eggNOG" id="ENOG5033V07">
    <property type="taxonomic scope" value="Bacteria"/>
</dbReference>
<accession>W7Y8T2</accession>
<sequence>MIIENPITRELHKNWFTKVKNSFSIDGDAECLSLIRYLEVSPNKYYSKKAEIEYTRFLSKLSASESKKILGENRGIIDQSIRVIEEINSLNIHNIAIPKDELDILEFIDKNIHYNYLRLLENGFYTLILLPSIYSRTSRSKSISGLDIFNCVEELANTDFGFISEFYNNNIRNGIAHGKIEIINNEFKYIDKKGNATSIPFKQIIKMFDRLLDCLNGFVLSLGLYFLSSSKPNLSLNDYIPQSLLFEELKYQINGPAWEAITSFDSRNINNKRQLNLYIKNDFLDYNKVQFNIFRTAVLTEKFTTGYNRIFIGLKSKNSKSKIDGFAGFNTDKLCQLRKHESSQIEDYKGVMEDNLLFFIPKWKLPKLFYKIGTYRMILKSSLGSYLESIQSHKLSNRYRYKESSSHSKGRYLISPRVSYYINGKVDNEDIKSNAQNIIRLAKKHSKSSYKKFSFKRFLRVRYTRVFIYTTDARVREFINRGLPPSLVCVINMNQTKTIKAPLTYGKVESCKNYEIIWNENYNNNES</sequence>
<name>W7Y8T2_9BACT</name>